<evidence type="ECO:0000313" key="9">
    <source>
        <dbReference type="EMBL" id="PKC57430.1"/>
    </source>
</evidence>
<reference evidence="9 10" key="1">
    <citation type="submission" date="2017-10" db="EMBL/GenBank/DDBJ databases">
        <title>Extensive intraspecific genome diversity in a model arbuscular mycorrhizal fungus.</title>
        <authorList>
            <person name="Chen E.C.H."/>
            <person name="Morin E."/>
            <person name="Baudet D."/>
            <person name="Noel J."/>
            <person name="Ndikumana S."/>
            <person name="Charron P."/>
            <person name="St-Onge C."/>
            <person name="Giorgi J."/>
            <person name="Grigoriev I.V."/>
            <person name="Roux C."/>
            <person name="Martin F.M."/>
            <person name="Corradi N."/>
        </authorList>
    </citation>
    <scope>NUCLEOTIDE SEQUENCE [LARGE SCALE GENOMIC DNA]</scope>
    <source>
        <strain evidence="9 10">A1</strain>
    </source>
</reference>
<keyword evidence="4" id="KW-0808">Transferase</keyword>
<keyword evidence="6" id="KW-0418">Kinase</keyword>
<accession>A0A2N0R2E1</accession>
<dbReference type="VEuPathDB" id="FungiDB:RhiirFUN_025407"/>
<keyword evidence="7" id="KW-0067">ATP-binding</keyword>
<evidence type="ECO:0000256" key="3">
    <source>
        <dbReference type="ARBA" id="ARBA00022525"/>
    </source>
</evidence>
<evidence type="ECO:0000259" key="8">
    <source>
        <dbReference type="SMART" id="SM00220"/>
    </source>
</evidence>
<dbReference type="InterPro" id="IPR011009">
    <property type="entry name" value="Kinase-like_dom_sf"/>
</dbReference>
<dbReference type="PANTHER" id="PTHR44329:SF288">
    <property type="entry name" value="MITOGEN-ACTIVATED PROTEIN KINASE KINASE KINASE 20"/>
    <property type="match status" value="1"/>
</dbReference>
<dbReference type="InterPro" id="IPR013761">
    <property type="entry name" value="SAM/pointed_sf"/>
</dbReference>
<dbReference type="Pfam" id="PF20147">
    <property type="entry name" value="Crinkler"/>
    <property type="match status" value="1"/>
</dbReference>
<dbReference type="Gene3D" id="1.10.150.50">
    <property type="entry name" value="Transcription Factor, Ets-1"/>
    <property type="match status" value="1"/>
</dbReference>
<dbReference type="SUPFAM" id="SSF56112">
    <property type="entry name" value="Protein kinase-like (PK-like)"/>
    <property type="match status" value="1"/>
</dbReference>
<dbReference type="VEuPathDB" id="FungiDB:FUN_015507"/>
<dbReference type="Pfam" id="PF07714">
    <property type="entry name" value="PK_Tyr_Ser-Thr"/>
    <property type="match status" value="1"/>
</dbReference>
<organism evidence="9 10">
    <name type="scientific">Rhizophagus irregularis</name>
    <dbReference type="NCBI Taxonomy" id="588596"/>
    <lineage>
        <taxon>Eukaryota</taxon>
        <taxon>Fungi</taxon>
        <taxon>Fungi incertae sedis</taxon>
        <taxon>Mucoromycota</taxon>
        <taxon>Glomeromycotina</taxon>
        <taxon>Glomeromycetes</taxon>
        <taxon>Glomerales</taxon>
        <taxon>Glomeraceae</taxon>
        <taxon>Rhizophagus</taxon>
    </lineage>
</organism>
<dbReference type="GO" id="GO:0043657">
    <property type="term" value="C:host cell"/>
    <property type="evidence" value="ECO:0007669"/>
    <property type="project" value="UniProtKB-SubCell"/>
</dbReference>
<dbReference type="PANTHER" id="PTHR44329">
    <property type="entry name" value="SERINE/THREONINE-PROTEIN KINASE TNNI3K-RELATED"/>
    <property type="match status" value="1"/>
</dbReference>
<dbReference type="EMBL" id="LLXH01001829">
    <property type="protein sequence ID" value="PKC57430.1"/>
    <property type="molecule type" value="Genomic_DNA"/>
</dbReference>
<dbReference type="AlphaFoldDB" id="A0A2N0R2E1"/>
<keyword evidence="5" id="KW-0547">Nucleotide-binding</keyword>
<dbReference type="InterPro" id="IPR045379">
    <property type="entry name" value="Crinkler_N"/>
</dbReference>
<feature type="domain" description="Protein kinase" evidence="8">
    <location>
        <begin position="452"/>
        <end position="717"/>
    </location>
</feature>
<keyword evidence="3" id="KW-0964">Secreted</keyword>
<evidence type="ECO:0000256" key="2">
    <source>
        <dbReference type="ARBA" id="ARBA00004613"/>
    </source>
</evidence>
<evidence type="ECO:0000256" key="5">
    <source>
        <dbReference type="ARBA" id="ARBA00022741"/>
    </source>
</evidence>
<dbReference type="InterPro" id="IPR001245">
    <property type="entry name" value="Ser-Thr/Tyr_kinase_cat_dom"/>
</dbReference>
<reference evidence="9 10" key="2">
    <citation type="submission" date="2017-10" db="EMBL/GenBank/DDBJ databases">
        <title>Genome analyses suggest a sexual origin of heterokaryosis in a supposedly ancient asexual fungus.</title>
        <authorList>
            <person name="Corradi N."/>
            <person name="Sedzielewska K."/>
            <person name="Noel J."/>
            <person name="Charron P."/>
            <person name="Farinelli L."/>
            <person name="Marton T."/>
            <person name="Kruger M."/>
            <person name="Pelin A."/>
            <person name="Brachmann A."/>
            <person name="Corradi N."/>
        </authorList>
    </citation>
    <scope>NUCLEOTIDE SEQUENCE [LARGE SCALE GENOMIC DNA]</scope>
    <source>
        <strain evidence="9 10">A1</strain>
    </source>
</reference>
<evidence type="ECO:0000313" key="10">
    <source>
        <dbReference type="Proteomes" id="UP000232688"/>
    </source>
</evidence>
<dbReference type="SUPFAM" id="SSF47769">
    <property type="entry name" value="SAM/Pointed domain"/>
    <property type="match status" value="1"/>
</dbReference>
<dbReference type="GO" id="GO:0005576">
    <property type="term" value="C:extracellular region"/>
    <property type="evidence" value="ECO:0007669"/>
    <property type="project" value="UniProtKB-SubCell"/>
</dbReference>
<dbReference type="Proteomes" id="UP000232688">
    <property type="component" value="Unassembled WGS sequence"/>
</dbReference>
<dbReference type="InterPro" id="IPR000719">
    <property type="entry name" value="Prot_kinase_dom"/>
</dbReference>
<dbReference type="InterPro" id="IPR051681">
    <property type="entry name" value="Ser/Thr_Kinases-Pseudokinases"/>
</dbReference>
<dbReference type="VEuPathDB" id="FungiDB:FUN_014503"/>
<evidence type="ECO:0000256" key="6">
    <source>
        <dbReference type="ARBA" id="ARBA00022777"/>
    </source>
</evidence>
<dbReference type="SMART" id="SM00220">
    <property type="entry name" value="S_TKc"/>
    <property type="match status" value="1"/>
</dbReference>
<comment type="subcellular location">
    <subcellularLocation>
        <location evidence="1">Host cell</location>
    </subcellularLocation>
    <subcellularLocation>
        <location evidence="2">Secreted</location>
    </subcellularLocation>
</comment>
<sequence>MADELPKDVTKWSIDDVETYLTFKMDKFDKNDIKVIKDEGVDGEGLLQLDKGIFISEFKIKFIYAVAIMKLVKELNNKQVYQLFKEEYIRQGDILLYCRNTNTHGTVSSVRKIVNVNGDSQISTSLPDNSQSLLSKHLTDLEKKVVKDINNDRKLDGDNKVTPNKNPFPYFYIGTSLFELRKNRDEPVSELKKVIKAEKQNDFAGVDADKLRLWKVEIGGDHLDDPLKNLKLKDSDELTAINEIGEYWTEKPTKKHIHVLVEPPLSTASSDEVLELREKLAALQALLNKSVHEFDVVVSPKRKSNKWTANIEHATLEGLKDYIRELYKPPALENDGAVLNFMCDGDRYLPRNDVTFQEMLQSLVSKTNLKFTVFNETPSKPFSDWSFPKVCELYGLSDDPNPSIDVYPIFSCGSADLNNEKSQAVVIHLLSELKLRQKTTPLDMTYEATKSIYSYCYLASGVSSTKKISKSYRGQGNLDYAIECRSTNRIVVDEIEDSYGLEKVWGIVTDAEKWYFMECKLDNEGKPSFKLSEPVIVVYQDENLQDKVEKVLGHIVWLLEEAQKPEYDSQSEGKMRKKHSIVLEYAEEIASSILWLHDDTGIIHGSDYYNAEVWGVIPYVEPKMFNQETLYMINENCDIYSLGVLFWELTSRSSPFNYEKEDRISLMFSILNGLREIPIPNTNVKFIELYRKCWEHEPDKRLDIRQVNSGAEQDQNLIDSVDNNVSSVFYSNGRDINEKIESEDSDLSNCEKGCDINKYELTRT</sequence>
<proteinExistence type="predicted"/>
<dbReference type="GO" id="GO:0004674">
    <property type="term" value="F:protein serine/threonine kinase activity"/>
    <property type="evidence" value="ECO:0007669"/>
    <property type="project" value="TreeGrafter"/>
</dbReference>
<gene>
    <name evidence="9" type="ORF">RhiirA1_472513</name>
</gene>
<dbReference type="VEuPathDB" id="FungiDB:RhiirFUN_001977"/>
<protein>
    <recommendedName>
        <fullName evidence="8">Protein kinase domain-containing protein</fullName>
    </recommendedName>
</protein>
<comment type="caution">
    <text evidence="9">The sequence shown here is derived from an EMBL/GenBank/DDBJ whole genome shotgun (WGS) entry which is preliminary data.</text>
</comment>
<evidence type="ECO:0000256" key="4">
    <source>
        <dbReference type="ARBA" id="ARBA00022679"/>
    </source>
</evidence>
<evidence type="ECO:0000256" key="1">
    <source>
        <dbReference type="ARBA" id="ARBA00004340"/>
    </source>
</evidence>
<dbReference type="VEuPathDB" id="FungiDB:RhiirA1_472513"/>
<dbReference type="GO" id="GO:0005524">
    <property type="term" value="F:ATP binding"/>
    <property type="evidence" value="ECO:0007669"/>
    <property type="project" value="UniProtKB-KW"/>
</dbReference>
<evidence type="ECO:0000256" key="7">
    <source>
        <dbReference type="ARBA" id="ARBA00022840"/>
    </source>
</evidence>
<name>A0A2N0R2E1_9GLOM</name>
<dbReference type="Gene3D" id="1.10.510.10">
    <property type="entry name" value="Transferase(Phosphotransferase) domain 1"/>
    <property type="match status" value="1"/>
</dbReference>